<dbReference type="Gene3D" id="2.120.10.30">
    <property type="entry name" value="TolB, C-terminal domain"/>
    <property type="match status" value="1"/>
</dbReference>
<keyword evidence="1" id="KW-0732">Signal</keyword>
<dbReference type="EMBL" id="JAGPXC010000003">
    <property type="protein sequence ID" value="KAH6655816.1"/>
    <property type="molecule type" value="Genomic_DNA"/>
</dbReference>
<reference evidence="2" key="1">
    <citation type="journal article" date="2021" name="Nat. Commun.">
        <title>Genetic determinants of endophytism in the Arabidopsis root mycobiome.</title>
        <authorList>
            <person name="Mesny F."/>
            <person name="Miyauchi S."/>
            <person name="Thiergart T."/>
            <person name="Pickel B."/>
            <person name="Atanasova L."/>
            <person name="Karlsson M."/>
            <person name="Huettel B."/>
            <person name="Barry K.W."/>
            <person name="Haridas S."/>
            <person name="Chen C."/>
            <person name="Bauer D."/>
            <person name="Andreopoulos W."/>
            <person name="Pangilinan J."/>
            <person name="LaButti K."/>
            <person name="Riley R."/>
            <person name="Lipzen A."/>
            <person name="Clum A."/>
            <person name="Drula E."/>
            <person name="Henrissat B."/>
            <person name="Kohler A."/>
            <person name="Grigoriev I.V."/>
            <person name="Martin F.M."/>
            <person name="Hacquard S."/>
        </authorList>
    </citation>
    <scope>NUCLEOTIDE SEQUENCE</scope>
    <source>
        <strain evidence="2">MPI-SDFR-AT-0073</strain>
    </source>
</reference>
<dbReference type="PANTHER" id="PTHR42060:SF1">
    <property type="entry name" value="NHL REPEAT-CONTAINING PROTEIN"/>
    <property type="match status" value="1"/>
</dbReference>
<dbReference type="OrthoDB" id="9977941at2759"/>
<comment type="caution">
    <text evidence="2">The sequence shown here is derived from an EMBL/GenBank/DDBJ whole genome shotgun (WGS) entry which is preliminary data.</text>
</comment>
<accession>A0A9P8UP20</accession>
<evidence type="ECO:0000313" key="2">
    <source>
        <dbReference type="EMBL" id="KAH6655816.1"/>
    </source>
</evidence>
<feature type="signal peptide" evidence="1">
    <location>
        <begin position="1"/>
        <end position="23"/>
    </location>
</feature>
<proteinExistence type="predicted"/>
<name>A0A9P8UP20_9PEZI</name>
<dbReference type="GeneID" id="70124628"/>
<evidence type="ECO:0000313" key="3">
    <source>
        <dbReference type="Proteomes" id="UP000758603"/>
    </source>
</evidence>
<dbReference type="SUPFAM" id="SSF63829">
    <property type="entry name" value="Calcium-dependent phosphotriesterase"/>
    <property type="match status" value="1"/>
</dbReference>
<feature type="chain" id="PRO_5040274815" evidence="1">
    <location>
        <begin position="24"/>
        <end position="333"/>
    </location>
</feature>
<dbReference type="Proteomes" id="UP000758603">
    <property type="component" value="Unassembled WGS sequence"/>
</dbReference>
<dbReference type="RefSeq" id="XP_045960081.1">
    <property type="nucleotide sequence ID" value="XM_046095735.1"/>
</dbReference>
<dbReference type="InterPro" id="IPR011042">
    <property type="entry name" value="6-blade_b-propeller_TolB-like"/>
</dbReference>
<evidence type="ECO:0000256" key="1">
    <source>
        <dbReference type="SAM" id="SignalP"/>
    </source>
</evidence>
<dbReference type="PANTHER" id="PTHR42060">
    <property type="entry name" value="NHL REPEAT-CONTAINING PROTEIN-RELATED"/>
    <property type="match status" value="1"/>
</dbReference>
<organism evidence="2 3">
    <name type="scientific">Truncatella angustata</name>
    <dbReference type="NCBI Taxonomy" id="152316"/>
    <lineage>
        <taxon>Eukaryota</taxon>
        <taxon>Fungi</taxon>
        <taxon>Dikarya</taxon>
        <taxon>Ascomycota</taxon>
        <taxon>Pezizomycotina</taxon>
        <taxon>Sordariomycetes</taxon>
        <taxon>Xylariomycetidae</taxon>
        <taxon>Amphisphaeriales</taxon>
        <taxon>Sporocadaceae</taxon>
        <taxon>Truncatella</taxon>
    </lineage>
</organism>
<dbReference type="InterPro" id="IPR052998">
    <property type="entry name" value="Hetero-Diels-Alderase-like"/>
</dbReference>
<gene>
    <name evidence="2" type="ORF">BKA67DRAFT_250165</name>
</gene>
<dbReference type="AlphaFoldDB" id="A0A9P8UP20"/>
<protein>
    <submittedName>
        <fullName evidence="2">Uncharacterized protein</fullName>
    </submittedName>
</protein>
<sequence length="333" mass="35323">MRSCSLFVSALFLGASLFTFVFGAPVSPINSPVLVQLVPQTISLENLALRRNGDILTTSTASSSLFLVSLNSNWTYPIVVHDFPTINILLGIAELDEDVFYVTGAVSASSPNPLNEIWEVDMRPLRISANGTILQPAAVTLVSSDTSGGLYNGMTRLATNDTSNILLADTFLGTVTRVNVATGESAVVIQDPLLTVQNETNLAIAVNGIHTRYNKLYFTNLNQGVFGSVPISLTTGEQTGTAEIIASGLFVVDDFVLKTDGTKAWVAMNGPYDLVEVDITTKTSRVAVNSSLLGAESAVAFGRTCRDSNYLYITTSQPAGNSTIGSIVKVALA</sequence>
<keyword evidence="3" id="KW-1185">Reference proteome</keyword>